<evidence type="ECO:0000313" key="9">
    <source>
        <dbReference type="EMBL" id="WNM59228.1"/>
    </source>
</evidence>
<dbReference type="KEGG" id="nall:PP769_05535"/>
<dbReference type="Pfam" id="PF14743">
    <property type="entry name" value="DNA_ligase_OB_2"/>
    <property type="match status" value="1"/>
</dbReference>
<evidence type="ECO:0000256" key="2">
    <source>
        <dbReference type="ARBA" id="ARBA00022598"/>
    </source>
</evidence>
<dbReference type="Gene3D" id="3.30.1490.70">
    <property type="match status" value="1"/>
</dbReference>
<feature type="domain" description="DNA ligase OB-like" evidence="8">
    <location>
        <begin position="237"/>
        <end position="302"/>
    </location>
</feature>
<dbReference type="Gene3D" id="3.30.470.30">
    <property type="entry name" value="DNA ligase/mRNA capping enzyme"/>
    <property type="match status" value="1"/>
</dbReference>
<dbReference type="AlphaFoldDB" id="A0AA96GCG2"/>
<dbReference type="EMBL" id="CP116967">
    <property type="protein sequence ID" value="WNM59228.1"/>
    <property type="molecule type" value="Genomic_DNA"/>
</dbReference>
<dbReference type="GO" id="GO:0006310">
    <property type="term" value="P:DNA recombination"/>
    <property type="evidence" value="ECO:0007669"/>
    <property type="project" value="InterPro"/>
</dbReference>
<dbReference type="SUPFAM" id="SSF56091">
    <property type="entry name" value="DNA ligase/mRNA capping enzyme, catalytic domain"/>
    <property type="match status" value="1"/>
</dbReference>
<accession>A0AA96GCG2</accession>
<keyword evidence="10" id="KW-1185">Reference proteome</keyword>
<dbReference type="InterPro" id="IPR012310">
    <property type="entry name" value="DNA_ligase_ATP-dep_cent"/>
</dbReference>
<dbReference type="GO" id="GO:0005524">
    <property type="term" value="F:ATP binding"/>
    <property type="evidence" value="ECO:0007669"/>
    <property type="project" value="InterPro"/>
</dbReference>
<dbReference type="CDD" id="cd08041">
    <property type="entry name" value="OBF_kDNA_ligase_like"/>
    <property type="match status" value="1"/>
</dbReference>
<dbReference type="GO" id="GO:0006281">
    <property type="term" value="P:DNA repair"/>
    <property type="evidence" value="ECO:0007669"/>
    <property type="project" value="UniProtKB-KW"/>
</dbReference>
<evidence type="ECO:0000256" key="6">
    <source>
        <dbReference type="ARBA" id="ARBA00034003"/>
    </source>
</evidence>
<comment type="cofactor">
    <cofactor evidence="1">
        <name>a divalent metal cation</name>
        <dbReference type="ChEBI" id="CHEBI:60240"/>
    </cofactor>
</comment>
<gene>
    <name evidence="9" type="ORF">PP769_05535</name>
</gene>
<dbReference type="GO" id="GO:0003910">
    <property type="term" value="F:DNA ligase (ATP) activity"/>
    <property type="evidence" value="ECO:0007669"/>
    <property type="project" value="UniProtKB-EC"/>
</dbReference>
<dbReference type="Proteomes" id="UP001302719">
    <property type="component" value="Chromosome"/>
</dbReference>
<protein>
    <submittedName>
        <fullName evidence="9">DNA ligase</fullName>
        <ecNumber evidence="9">6.5.1.1</ecNumber>
    </submittedName>
</protein>
<comment type="catalytic activity">
    <reaction evidence="6">
        <text>ATP + (deoxyribonucleotide)n-3'-hydroxyl + 5'-phospho-(deoxyribonucleotide)m = (deoxyribonucleotide)n+m + AMP + diphosphate.</text>
        <dbReference type="EC" id="6.5.1.1"/>
    </reaction>
</comment>
<feature type="domain" description="ATP-dependent DNA ligase family profile" evidence="7">
    <location>
        <begin position="74"/>
        <end position="223"/>
    </location>
</feature>
<keyword evidence="4" id="KW-0227">DNA damage</keyword>
<dbReference type="PANTHER" id="PTHR47810:SF1">
    <property type="entry name" value="DNA LIGASE B"/>
    <property type="match status" value="1"/>
</dbReference>
<evidence type="ECO:0000313" key="10">
    <source>
        <dbReference type="Proteomes" id="UP001302719"/>
    </source>
</evidence>
<evidence type="ECO:0000256" key="3">
    <source>
        <dbReference type="ARBA" id="ARBA00022705"/>
    </source>
</evidence>
<dbReference type="GO" id="GO:0006260">
    <property type="term" value="P:DNA replication"/>
    <property type="evidence" value="ECO:0007669"/>
    <property type="project" value="UniProtKB-KW"/>
</dbReference>
<evidence type="ECO:0000256" key="1">
    <source>
        <dbReference type="ARBA" id="ARBA00001968"/>
    </source>
</evidence>
<reference evidence="9 10" key="1">
    <citation type="submission" date="2023-01" db="EMBL/GenBank/DDBJ databases">
        <title>Cultivation and genomic characterization of new, ubiquitous marine nitrite-oxidizing bacteria from the Nitrospirales.</title>
        <authorList>
            <person name="Mueller A.J."/>
            <person name="Daebeler A."/>
            <person name="Herbold C.W."/>
            <person name="Kirkegaard R.H."/>
            <person name="Daims H."/>
        </authorList>
    </citation>
    <scope>NUCLEOTIDE SEQUENCE [LARGE SCALE GENOMIC DNA]</scope>
    <source>
        <strain evidence="9 10">VA</strain>
    </source>
</reference>
<dbReference type="EC" id="6.5.1.1" evidence="9"/>
<dbReference type="RefSeq" id="WP_312645931.1">
    <property type="nucleotide sequence ID" value="NZ_CP116967.1"/>
</dbReference>
<dbReference type="SUPFAM" id="SSF50249">
    <property type="entry name" value="Nucleic acid-binding proteins"/>
    <property type="match status" value="1"/>
</dbReference>
<dbReference type="Pfam" id="PF01068">
    <property type="entry name" value="DNA_ligase_A_M"/>
    <property type="match status" value="1"/>
</dbReference>
<evidence type="ECO:0000256" key="4">
    <source>
        <dbReference type="ARBA" id="ARBA00022763"/>
    </source>
</evidence>
<evidence type="ECO:0000259" key="8">
    <source>
        <dbReference type="Pfam" id="PF14743"/>
    </source>
</evidence>
<name>A0AA96GCG2_9BACT</name>
<dbReference type="NCBIfam" id="NF006592">
    <property type="entry name" value="PRK09125.1"/>
    <property type="match status" value="1"/>
</dbReference>
<dbReference type="InterPro" id="IPR012340">
    <property type="entry name" value="NA-bd_OB-fold"/>
</dbReference>
<evidence type="ECO:0000256" key="5">
    <source>
        <dbReference type="ARBA" id="ARBA00023204"/>
    </source>
</evidence>
<sequence length="307" mass="34357">MDHPFPGLSRPHLTPDRIDLSDSGRRLQNCLLPVILLIILLPFSAGEGSAIPELMLADVYRQGLDLSQYRVSEKLDGVRARWDGTHLISRGGKVFAAPEWFITGLPAMPLDGELWVGRGRYEEVSSIVRTQHPHDGWGHVRYMIFDLPTHGGTFAQRVIAMNGLQTESASPYLGIIEQQRVGSEEDLLKWLHRVIDEGGEGLMLHRDTALYASGRSQDLLKLKLFTDAEATVIGYRPGKGQFVGLIGSLEVRSDNGIIFFIGSGLSHEQRRRPPPLQSRITFRHQGLTGNGIPRFPVFVRIRDEEPR</sequence>
<organism evidence="9 10">
    <name type="scientific">Candidatus Nitrospira allomarina</name>
    <dbReference type="NCBI Taxonomy" id="3020900"/>
    <lineage>
        <taxon>Bacteria</taxon>
        <taxon>Pseudomonadati</taxon>
        <taxon>Nitrospirota</taxon>
        <taxon>Nitrospiria</taxon>
        <taxon>Nitrospirales</taxon>
        <taxon>Nitrospiraceae</taxon>
        <taxon>Nitrospira</taxon>
    </lineage>
</organism>
<evidence type="ECO:0000259" key="7">
    <source>
        <dbReference type="Pfam" id="PF01068"/>
    </source>
</evidence>
<dbReference type="InterPro" id="IPR029319">
    <property type="entry name" value="DNA_ligase_OB"/>
</dbReference>
<keyword evidence="5" id="KW-0234">DNA repair</keyword>
<keyword evidence="3" id="KW-0235">DNA replication</keyword>
<proteinExistence type="predicted"/>
<dbReference type="PANTHER" id="PTHR47810">
    <property type="entry name" value="DNA LIGASE"/>
    <property type="match status" value="1"/>
</dbReference>
<keyword evidence="2 9" id="KW-0436">Ligase</keyword>
<dbReference type="CDD" id="cd07896">
    <property type="entry name" value="Adenylation_kDNA_ligase_like"/>
    <property type="match status" value="1"/>
</dbReference>
<dbReference type="Gene3D" id="2.40.50.140">
    <property type="entry name" value="Nucleic acid-binding proteins"/>
    <property type="match status" value="1"/>
</dbReference>
<dbReference type="InterPro" id="IPR050326">
    <property type="entry name" value="NAD_dep_DNA_ligaseB"/>
</dbReference>